<keyword evidence="3" id="KW-1185">Reference proteome</keyword>
<accession>A0A7G9RXU1</accession>
<evidence type="ECO:0000313" key="3">
    <source>
        <dbReference type="Proteomes" id="UP000515928"/>
    </source>
</evidence>
<evidence type="ECO:0000256" key="1">
    <source>
        <dbReference type="SAM" id="SignalP"/>
    </source>
</evidence>
<keyword evidence="1" id="KW-0732">Signal</keyword>
<dbReference type="KEGG" id="eio:H9L01_08565"/>
<dbReference type="AlphaFoldDB" id="A0A7G9RXU1"/>
<feature type="chain" id="PRO_5039235182" evidence="1">
    <location>
        <begin position="21"/>
        <end position="395"/>
    </location>
</feature>
<organism evidence="2 3">
    <name type="scientific">Erysipelothrix inopinata</name>
    <dbReference type="NCBI Taxonomy" id="225084"/>
    <lineage>
        <taxon>Bacteria</taxon>
        <taxon>Bacillati</taxon>
        <taxon>Bacillota</taxon>
        <taxon>Erysipelotrichia</taxon>
        <taxon>Erysipelotrichales</taxon>
        <taxon>Erysipelotrichaceae</taxon>
        <taxon>Erysipelothrix</taxon>
    </lineage>
</organism>
<dbReference type="Proteomes" id="UP000515928">
    <property type="component" value="Chromosome"/>
</dbReference>
<reference evidence="2 3" key="1">
    <citation type="submission" date="2020-08" db="EMBL/GenBank/DDBJ databases">
        <title>Genome sequence of Erysipelothrix inopinata DSM 15511T.</title>
        <authorList>
            <person name="Hyun D.-W."/>
            <person name="Bae J.-W."/>
        </authorList>
    </citation>
    <scope>NUCLEOTIDE SEQUENCE [LARGE SCALE GENOMIC DNA]</scope>
    <source>
        <strain evidence="2 3">DSM 15511</strain>
    </source>
</reference>
<evidence type="ECO:0000313" key="2">
    <source>
        <dbReference type="EMBL" id="QNN60416.1"/>
    </source>
</evidence>
<proteinExistence type="predicted"/>
<gene>
    <name evidence="2" type="ORF">H9L01_08565</name>
</gene>
<dbReference type="RefSeq" id="WP_187533545.1">
    <property type="nucleotide sequence ID" value="NZ_CBCSHU010000004.1"/>
</dbReference>
<sequence length="395" mass="45416">MKQTLVILICLIAMVRGVEADTIDVDDRSLFSYEIRNVQMTDTGISIEGWGMLLESHNFFGEKTHNYQLEFVGEKERFMVPAKLKPISLTSFMAYRGYPKCSGSAKNENRCNYEFNNVGFFALIPYEKFSPDESYTVYLVLNSKVMGQSYRTPLFYPNESNLQKKIGNKNFKVSPSKEHVKLSVFYHTLVVPNGPAHSSEVGILNQSKRCSVSYGGLSYYKEGSSFSNIRKIHQYNNLITYFEVGIDEGDCDGLRWRFSEGNSMIGYLPSNFVNYSGRPLIIDVVADKPRIIAYDRIIDQYDNFDHLEGVDAYNSFGQNAKEELKTSHAVNSRIPGKYPLCLSLENVEKCVVITVREVETTFRYLHPKVFNLEDFNLWKRNDSFRMFLEQIMNDS</sequence>
<dbReference type="EMBL" id="CP060715">
    <property type="protein sequence ID" value="QNN60416.1"/>
    <property type="molecule type" value="Genomic_DNA"/>
</dbReference>
<protein>
    <submittedName>
        <fullName evidence="2">Uncharacterized protein</fullName>
    </submittedName>
</protein>
<name>A0A7G9RXU1_9FIRM</name>
<feature type="signal peptide" evidence="1">
    <location>
        <begin position="1"/>
        <end position="20"/>
    </location>
</feature>